<comment type="caution">
    <text evidence="1">The sequence shown here is derived from an EMBL/GenBank/DDBJ whole genome shotgun (WGS) entry which is preliminary data.</text>
</comment>
<gene>
    <name evidence="1" type="ORF">NLG97_g1595</name>
</gene>
<accession>A0ACC1R3B2</accession>
<sequence length="165" mass="17505">MLFNLSTVKALGIASVLGTALGSPMGNSDAVATLDRRIVGNEAETLLCVAVGNSKCGLWVTYTNGQSRQTVKYESGGTTGCAFGLLQKHTNDAGFWADLNIFGSAGMNIGYNPTGASIALGKSTWSSEDQSYLQGRCLNEFGWKDTIDTSKSTDAFYGDMSQKLF</sequence>
<evidence type="ECO:0000313" key="1">
    <source>
        <dbReference type="EMBL" id="KAJ3497838.1"/>
    </source>
</evidence>
<protein>
    <submittedName>
        <fullName evidence="1">Uncharacterized protein</fullName>
    </submittedName>
</protein>
<dbReference type="EMBL" id="JANAKD010000086">
    <property type="protein sequence ID" value="KAJ3497838.1"/>
    <property type="molecule type" value="Genomic_DNA"/>
</dbReference>
<reference evidence="1" key="1">
    <citation type="submission" date="2022-07" db="EMBL/GenBank/DDBJ databases">
        <title>Genome Sequence of Lecanicillium saksenae.</title>
        <authorList>
            <person name="Buettner E."/>
        </authorList>
    </citation>
    <scope>NUCLEOTIDE SEQUENCE</scope>
    <source>
        <strain evidence="1">VT-O1</strain>
    </source>
</reference>
<keyword evidence="2" id="KW-1185">Reference proteome</keyword>
<proteinExistence type="predicted"/>
<organism evidence="1 2">
    <name type="scientific">Lecanicillium saksenae</name>
    <dbReference type="NCBI Taxonomy" id="468837"/>
    <lineage>
        <taxon>Eukaryota</taxon>
        <taxon>Fungi</taxon>
        <taxon>Dikarya</taxon>
        <taxon>Ascomycota</taxon>
        <taxon>Pezizomycotina</taxon>
        <taxon>Sordariomycetes</taxon>
        <taxon>Hypocreomycetidae</taxon>
        <taxon>Hypocreales</taxon>
        <taxon>Cordycipitaceae</taxon>
        <taxon>Lecanicillium</taxon>
    </lineage>
</organism>
<name>A0ACC1R3B2_9HYPO</name>
<evidence type="ECO:0000313" key="2">
    <source>
        <dbReference type="Proteomes" id="UP001148737"/>
    </source>
</evidence>
<dbReference type="Proteomes" id="UP001148737">
    <property type="component" value="Unassembled WGS sequence"/>
</dbReference>